<evidence type="ECO:0000313" key="1">
    <source>
        <dbReference type="EMBL" id="TLD42524.1"/>
    </source>
</evidence>
<comment type="caution">
    <text evidence="1">The sequence shown here is derived from an EMBL/GenBank/DDBJ whole genome shotgun (WGS) entry which is preliminary data.</text>
</comment>
<dbReference type="InterPro" id="IPR029058">
    <property type="entry name" value="AB_hydrolase_fold"/>
</dbReference>
<dbReference type="EMBL" id="SULG01000018">
    <property type="protein sequence ID" value="TLD42524.1"/>
    <property type="molecule type" value="Genomic_DNA"/>
</dbReference>
<proteinExistence type="predicted"/>
<reference evidence="1 2" key="1">
    <citation type="submission" date="2019-04" db="EMBL/GenBank/DDBJ databases">
        <title>Genome of a novel bacterium Candidatus Jettenia ecosi reconstructed from metagenome of an anammox bioreactor.</title>
        <authorList>
            <person name="Mardanov A.V."/>
            <person name="Beletsky A.V."/>
            <person name="Ravin N.V."/>
            <person name="Botchkova E.A."/>
            <person name="Litti Y.V."/>
            <person name="Nozhevnikova A.N."/>
        </authorList>
    </citation>
    <scope>NUCLEOTIDE SEQUENCE [LARGE SCALE GENOMIC DNA]</scope>
    <source>
        <strain evidence="1">J2</strain>
    </source>
</reference>
<protein>
    <submittedName>
        <fullName evidence="1">Alpha/beta hydrolase</fullName>
    </submittedName>
</protein>
<dbReference type="GO" id="GO:0016787">
    <property type="term" value="F:hydrolase activity"/>
    <property type="evidence" value="ECO:0007669"/>
    <property type="project" value="UniProtKB-KW"/>
</dbReference>
<evidence type="ECO:0000313" key="2">
    <source>
        <dbReference type="Proteomes" id="UP000319783"/>
    </source>
</evidence>
<dbReference type="Proteomes" id="UP000319783">
    <property type="component" value="Unassembled WGS sequence"/>
</dbReference>
<dbReference type="PANTHER" id="PTHR42103:SF2">
    <property type="entry name" value="AB HYDROLASE-1 DOMAIN-CONTAINING PROTEIN"/>
    <property type="match status" value="1"/>
</dbReference>
<dbReference type="PANTHER" id="PTHR42103">
    <property type="entry name" value="ALPHA/BETA-HYDROLASES SUPERFAMILY PROTEIN"/>
    <property type="match status" value="1"/>
</dbReference>
<accession>A0A533QCR0</accession>
<dbReference type="Gene3D" id="3.40.50.1820">
    <property type="entry name" value="alpha/beta hydrolase"/>
    <property type="match status" value="1"/>
</dbReference>
<dbReference type="SUPFAM" id="SSF53474">
    <property type="entry name" value="alpha/beta-Hydrolases"/>
    <property type="match status" value="1"/>
</dbReference>
<sequence>MIEESVYLYADTLKLEGILTYDEDALPSSAILLCAPHPNLGGDMDNNVIISIARVSADRGFLSLRFNYRGVGNSESHEKDIAQKFHYWEESLNGRNFMDAVTDTQAALNFLLSQIAVHDRIFVAGYSFGALAGMKIGTESSRVLAFASISTPFSRYSLDFLSHCNKEKLFIYSQNDFVTTAEETVNGFTKISPPKILELIEDSDHFYRNQEDKVSQKVCSFFSHIKVHERK</sequence>
<dbReference type="AlphaFoldDB" id="A0A533QCR0"/>
<keyword evidence="1" id="KW-0378">Hydrolase</keyword>
<gene>
    <name evidence="1" type="ORF">JETT_1175</name>
</gene>
<name>A0A533QCR0_9BACT</name>
<organism evidence="1 2">
    <name type="scientific">Candidatus Jettenia ecosi</name>
    <dbReference type="NCBI Taxonomy" id="2494326"/>
    <lineage>
        <taxon>Bacteria</taxon>
        <taxon>Pseudomonadati</taxon>
        <taxon>Planctomycetota</taxon>
        <taxon>Candidatus Brocadiia</taxon>
        <taxon>Candidatus Brocadiales</taxon>
        <taxon>Candidatus Brocadiaceae</taxon>
        <taxon>Candidatus Jettenia</taxon>
    </lineage>
</organism>